<reference evidence="5 6" key="1">
    <citation type="submission" date="2015-05" db="EMBL/GenBank/DDBJ databases">
        <title>Genome sequencing and analysis of members of genus Stenotrophomonas.</title>
        <authorList>
            <person name="Patil P.P."/>
            <person name="Midha S."/>
            <person name="Patil P.B."/>
        </authorList>
    </citation>
    <scope>NUCLEOTIDE SEQUENCE [LARGE SCALE GENOMIC DNA]</scope>
    <source>
        <strain evidence="5 6">DSM 18941</strain>
    </source>
</reference>
<dbReference type="RefSeq" id="WP_057628668.1">
    <property type="nucleotide sequence ID" value="NZ_LDJJ01000033.1"/>
</dbReference>
<evidence type="ECO:0000259" key="4">
    <source>
        <dbReference type="PROSITE" id="PS50924"/>
    </source>
</evidence>
<keyword evidence="1" id="KW-0812">Transmembrane</keyword>
<keyword evidence="1" id="KW-0472">Membrane</keyword>
<keyword evidence="6" id="KW-1185">Reference proteome</keyword>
<proteinExistence type="predicted"/>
<dbReference type="Pfam" id="PF03707">
    <property type="entry name" value="MHYT"/>
    <property type="match status" value="3"/>
</dbReference>
<dbReference type="SMART" id="SM00052">
    <property type="entry name" value="EAL"/>
    <property type="match status" value="1"/>
</dbReference>
<feature type="transmembrane region" description="Helical" evidence="1">
    <location>
        <begin position="141"/>
        <end position="162"/>
    </location>
</feature>
<dbReference type="InterPro" id="IPR029787">
    <property type="entry name" value="Nucleotide_cyclase"/>
</dbReference>
<comment type="caution">
    <text evidence="5">The sequence shown here is derived from an EMBL/GenBank/DDBJ whole genome shotgun (WGS) entry which is preliminary data.</text>
</comment>
<dbReference type="SUPFAM" id="SSF141868">
    <property type="entry name" value="EAL domain-like"/>
    <property type="match status" value="1"/>
</dbReference>
<feature type="transmembrane region" description="Helical" evidence="1">
    <location>
        <begin position="174"/>
        <end position="196"/>
    </location>
</feature>
<dbReference type="Pfam" id="PF00563">
    <property type="entry name" value="EAL"/>
    <property type="match status" value="1"/>
</dbReference>
<dbReference type="SMART" id="SM00267">
    <property type="entry name" value="GGDEF"/>
    <property type="match status" value="1"/>
</dbReference>
<accession>A0A0R0CCG3</accession>
<dbReference type="InterPro" id="IPR000160">
    <property type="entry name" value="GGDEF_dom"/>
</dbReference>
<protein>
    <submittedName>
        <fullName evidence="5">Membrane protein</fullName>
    </submittedName>
</protein>
<evidence type="ECO:0000259" key="2">
    <source>
        <dbReference type="PROSITE" id="PS50883"/>
    </source>
</evidence>
<gene>
    <name evidence="5" type="ORF">ABB27_10615</name>
</gene>
<feature type="transmembrane region" description="Helical" evidence="1">
    <location>
        <begin position="41"/>
        <end position="65"/>
    </location>
</feature>
<dbReference type="PROSITE" id="PS50887">
    <property type="entry name" value="GGDEF"/>
    <property type="match status" value="1"/>
</dbReference>
<dbReference type="InterPro" id="IPR005330">
    <property type="entry name" value="MHYT_dom"/>
</dbReference>
<evidence type="ECO:0000259" key="3">
    <source>
        <dbReference type="PROSITE" id="PS50887"/>
    </source>
</evidence>
<feature type="domain" description="EAL" evidence="2">
    <location>
        <begin position="435"/>
        <end position="689"/>
    </location>
</feature>
<dbReference type="InterPro" id="IPR035919">
    <property type="entry name" value="EAL_sf"/>
</dbReference>
<dbReference type="Pfam" id="PF00990">
    <property type="entry name" value="GGDEF"/>
    <property type="match status" value="1"/>
</dbReference>
<feature type="transmembrane region" description="Helical" evidence="1">
    <location>
        <begin position="6"/>
        <end position="29"/>
    </location>
</feature>
<dbReference type="PANTHER" id="PTHR44757:SF2">
    <property type="entry name" value="BIOFILM ARCHITECTURE MAINTENANCE PROTEIN MBAA"/>
    <property type="match status" value="1"/>
</dbReference>
<dbReference type="InterPro" id="IPR043128">
    <property type="entry name" value="Rev_trsase/Diguanyl_cyclase"/>
</dbReference>
<feature type="domain" description="GGDEF" evidence="3">
    <location>
        <begin position="295"/>
        <end position="426"/>
    </location>
</feature>
<sequence>MLVGSYNPLFVVLSILVAILASFTALDMASRVSASQPRRIAARWLLAGGVAMGAGIWSMHFVGMLAFRLPIPLGYDLWLTLESLLVAVAASIFALWLVSRPTLPHLRLALGALLMGLGIAWMHYVGMSALKMSPEIDYDPIWFALSIIIAVGASWSALYIAFRLRTVEHALPPRLIAAMVMGLAIVGMHYTGMAAARFPANAVCTAAIGGGVPTEWLAACVVLLTVGVMAVVLTISLFEQRMQARLLHLRNSMLSASLDDARKELFHASQHDSLTRLPNRQLSHERIEQMLQDGQAFTVMSIDLDGFRHINGTFGSQTGDAALVEISERLRQLLPAEDLVGRLGGDQFVIATTLAQPEDVDAQAERIILAVNSVRAGGRDLRITASLGIAQYPQHGNNAAQLIAMAETAMAYSKQSGRNSHALFADWMNDNVEQDRRLLEDLRKAMGSAQLSLHYQPRVHADSGRISGAEALIRWRHPEHGYIPAERIIRLTEQSELMDAIGNWVLDEACRQMRSWQDAGNSEWRVSVNLSGRQLGSPKLLEDVRTALDRNELEPSRLILEISETAVMRDAENTIAVLRSVAGLGVGISIDDFGTGVSSLLHLKRLPATEIKIGRAFVLALEDSDEDVVIVSAIVALGHALNLQVVAKGIETQGQRSYVERLGCDHLQGYLLGRAVSAENFMRLHGGDAQHAAMEARLASFQASPE</sequence>
<feature type="transmembrane region" description="Helical" evidence="1">
    <location>
        <begin position="216"/>
        <end position="238"/>
    </location>
</feature>
<keyword evidence="1" id="KW-1133">Transmembrane helix</keyword>
<feature type="domain" description="MHYT" evidence="4">
    <location>
        <begin position="6"/>
        <end position="199"/>
    </location>
</feature>
<dbReference type="Proteomes" id="UP000051863">
    <property type="component" value="Unassembled WGS sequence"/>
</dbReference>
<feature type="transmembrane region" description="Helical" evidence="1">
    <location>
        <begin position="110"/>
        <end position="129"/>
    </location>
</feature>
<dbReference type="PANTHER" id="PTHR44757">
    <property type="entry name" value="DIGUANYLATE CYCLASE DGCP"/>
    <property type="match status" value="1"/>
</dbReference>
<dbReference type="OrthoDB" id="9804951at2"/>
<dbReference type="InterPro" id="IPR001633">
    <property type="entry name" value="EAL_dom"/>
</dbReference>
<evidence type="ECO:0000313" key="6">
    <source>
        <dbReference type="Proteomes" id="UP000051863"/>
    </source>
</evidence>
<dbReference type="SUPFAM" id="SSF55073">
    <property type="entry name" value="Nucleotide cyclase"/>
    <property type="match status" value="1"/>
</dbReference>
<dbReference type="AlphaFoldDB" id="A0A0R0CCG3"/>
<dbReference type="CDD" id="cd01949">
    <property type="entry name" value="GGDEF"/>
    <property type="match status" value="1"/>
</dbReference>
<evidence type="ECO:0000256" key="1">
    <source>
        <dbReference type="PROSITE-ProRule" id="PRU00244"/>
    </source>
</evidence>
<dbReference type="Gene3D" id="3.30.70.270">
    <property type="match status" value="1"/>
</dbReference>
<feature type="transmembrane region" description="Helical" evidence="1">
    <location>
        <begin position="77"/>
        <end position="98"/>
    </location>
</feature>
<dbReference type="PROSITE" id="PS50924">
    <property type="entry name" value="MHYT"/>
    <property type="match status" value="1"/>
</dbReference>
<dbReference type="NCBIfam" id="TIGR00254">
    <property type="entry name" value="GGDEF"/>
    <property type="match status" value="1"/>
</dbReference>
<name>A0A0R0CCG3_9GAMM</name>
<organism evidence="5 6">
    <name type="scientific">Stenotrophomonas terrae</name>
    <dbReference type="NCBI Taxonomy" id="405446"/>
    <lineage>
        <taxon>Bacteria</taxon>
        <taxon>Pseudomonadati</taxon>
        <taxon>Pseudomonadota</taxon>
        <taxon>Gammaproteobacteria</taxon>
        <taxon>Lysobacterales</taxon>
        <taxon>Lysobacteraceae</taxon>
        <taxon>Stenotrophomonas</taxon>
    </lineage>
</organism>
<dbReference type="EMBL" id="LDJJ01000033">
    <property type="protein sequence ID" value="KRG67343.1"/>
    <property type="molecule type" value="Genomic_DNA"/>
</dbReference>
<dbReference type="CDD" id="cd01948">
    <property type="entry name" value="EAL"/>
    <property type="match status" value="1"/>
</dbReference>
<dbReference type="PROSITE" id="PS50883">
    <property type="entry name" value="EAL"/>
    <property type="match status" value="1"/>
</dbReference>
<dbReference type="Gene3D" id="3.20.20.450">
    <property type="entry name" value="EAL domain"/>
    <property type="match status" value="1"/>
</dbReference>
<dbReference type="GO" id="GO:0016020">
    <property type="term" value="C:membrane"/>
    <property type="evidence" value="ECO:0007669"/>
    <property type="project" value="UniProtKB-UniRule"/>
</dbReference>
<dbReference type="PATRIC" id="fig|405446.3.peg.1616"/>
<dbReference type="InterPro" id="IPR052155">
    <property type="entry name" value="Biofilm_reg_signaling"/>
</dbReference>
<evidence type="ECO:0000313" key="5">
    <source>
        <dbReference type="EMBL" id="KRG67343.1"/>
    </source>
</evidence>